<dbReference type="GO" id="GO:0044781">
    <property type="term" value="P:bacterial-type flagellum organization"/>
    <property type="evidence" value="ECO:0007669"/>
    <property type="project" value="InterPro"/>
</dbReference>
<gene>
    <name evidence="1" type="ORF">N177_0548</name>
</gene>
<sequence>MHNAAQAYGQVTRQTASPRDLEADLLLKAAAKLQAVCDDESRQGDLHDALTYNRRLWTLLVSSATRPENPLPQAIKNNIANIALFVFNRTMAIQADRAANTVAPLININRQIAAGLRERAAMVAAE</sequence>
<proteinExistence type="predicted"/>
<dbReference type="Proteomes" id="UP000017819">
    <property type="component" value="Unassembled WGS sequence"/>
</dbReference>
<evidence type="ECO:0000313" key="1">
    <source>
        <dbReference type="EMBL" id="ESR26764.1"/>
    </source>
</evidence>
<keyword evidence="2" id="KW-1185">Reference proteome</keyword>
<dbReference type="EMBL" id="AWXZ01000013">
    <property type="protein sequence ID" value="ESR26764.1"/>
    <property type="molecule type" value="Genomic_DNA"/>
</dbReference>
<evidence type="ECO:0000313" key="2">
    <source>
        <dbReference type="Proteomes" id="UP000017819"/>
    </source>
</evidence>
<name>V4RNA2_9HYPH</name>
<dbReference type="AlphaFoldDB" id="V4RNA2"/>
<dbReference type="NCBIfam" id="NF009435">
    <property type="entry name" value="PRK12794.1"/>
    <property type="match status" value="1"/>
</dbReference>
<organism evidence="1 2">
    <name type="scientific">Lutibaculum baratangense AMV1</name>
    <dbReference type="NCBI Taxonomy" id="631454"/>
    <lineage>
        <taxon>Bacteria</taxon>
        <taxon>Pseudomonadati</taxon>
        <taxon>Pseudomonadota</taxon>
        <taxon>Alphaproteobacteria</taxon>
        <taxon>Hyphomicrobiales</taxon>
        <taxon>Tepidamorphaceae</taxon>
        <taxon>Lutibaculum</taxon>
    </lineage>
</organism>
<dbReference type="STRING" id="631454.N177_0548"/>
<dbReference type="InterPro" id="IPR010845">
    <property type="entry name" value="FlaF"/>
</dbReference>
<accession>V4RNA2</accession>
<dbReference type="eggNOG" id="COG5442">
    <property type="taxonomic scope" value="Bacteria"/>
</dbReference>
<protein>
    <recommendedName>
        <fullName evidence="3">Flagellar protein FlaF</fullName>
    </recommendedName>
</protein>
<evidence type="ECO:0008006" key="3">
    <source>
        <dbReference type="Google" id="ProtNLM"/>
    </source>
</evidence>
<dbReference type="Pfam" id="PF07309">
    <property type="entry name" value="FlaF"/>
    <property type="match status" value="1"/>
</dbReference>
<reference evidence="1 2" key="1">
    <citation type="journal article" date="2014" name="Genome Announc.">
        <title>Draft Genome Sequence of Lutibaculum baratangense Strain AMV1T, Isolated from a Mud Volcano in Andamans, India.</title>
        <authorList>
            <person name="Singh A."/>
            <person name="Sreenivas A."/>
            <person name="Sathyanarayana Reddy G."/>
            <person name="Pinnaka A.K."/>
            <person name="Shivaji S."/>
        </authorList>
    </citation>
    <scope>NUCLEOTIDE SEQUENCE [LARGE SCALE GENOMIC DNA]</scope>
    <source>
        <strain evidence="1 2">AMV1</strain>
    </source>
</reference>
<comment type="caution">
    <text evidence="1">The sequence shown here is derived from an EMBL/GenBank/DDBJ whole genome shotgun (WGS) entry which is preliminary data.</text>
</comment>
<dbReference type="RefSeq" id="WP_023430697.1">
    <property type="nucleotide sequence ID" value="NZ_AWXZ01000013.1"/>
</dbReference>
<dbReference type="OrthoDB" id="8563081at2"/>